<name>A0A4C1XNA4_EUMVA</name>
<keyword evidence="2" id="KW-1185">Reference proteome</keyword>
<sequence length="73" mass="8064">MNTGMYMYRLSDTEIGTSQRHLVASCVNEVCDTRCIVERQVRLERVASMCIFRGAGARCISITASSGALNGRF</sequence>
<dbReference type="Proteomes" id="UP000299102">
    <property type="component" value="Unassembled WGS sequence"/>
</dbReference>
<dbReference type="AlphaFoldDB" id="A0A4C1XNA4"/>
<dbReference type="EMBL" id="BGZK01000886">
    <property type="protein sequence ID" value="GBP64044.1"/>
    <property type="molecule type" value="Genomic_DNA"/>
</dbReference>
<protein>
    <submittedName>
        <fullName evidence="1">Uncharacterized protein</fullName>
    </submittedName>
</protein>
<organism evidence="1 2">
    <name type="scientific">Eumeta variegata</name>
    <name type="common">Bagworm moth</name>
    <name type="synonym">Eumeta japonica</name>
    <dbReference type="NCBI Taxonomy" id="151549"/>
    <lineage>
        <taxon>Eukaryota</taxon>
        <taxon>Metazoa</taxon>
        <taxon>Ecdysozoa</taxon>
        <taxon>Arthropoda</taxon>
        <taxon>Hexapoda</taxon>
        <taxon>Insecta</taxon>
        <taxon>Pterygota</taxon>
        <taxon>Neoptera</taxon>
        <taxon>Endopterygota</taxon>
        <taxon>Lepidoptera</taxon>
        <taxon>Glossata</taxon>
        <taxon>Ditrysia</taxon>
        <taxon>Tineoidea</taxon>
        <taxon>Psychidae</taxon>
        <taxon>Oiketicinae</taxon>
        <taxon>Eumeta</taxon>
    </lineage>
</organism>
<proteinExistence type="predicted"/>
<accession>A0A4C1XNA4</accession>
<evidence type="ECO:0000313" key="2">
    <source>
        <dbReference type="Proteomes" id="UP000299102"/>
    </source>
</evidence>
<comment type="caution">
    <text evidence="1">The sequence shown here is derived from an EMBL/GenBank/DDBJ whole genome shotgun (WGS) entry which is preliminary data.</text>
</comment>
<reference evidence="1 2" key="1">
    <citation type="journal article" date="2019" name="Commun. Biol.">
        <title>The bagworm genome reveals a unique fibroin gene that provides high tensile strength.</title>
        <authorList>
            <person name="Kono N."/>
            <person name="Nakamura H."/>
            <person name="Ohtoshi R."/>
            <person name="Tomita M."/>
            <person name="Numata K."/>
            <person name="Arakawa K."/>
        </authorList>
    </citation>
    <scope>NUCLEOTIDE SEQUENCE [LARGE SCALE GENOMIC DNA]</scope>
</reference>
<evidence type="ECO:0000313" key="1">
    <source>
        <dbReference type="EMBL" id="GBP64044.1"/>
    </source>
</evidence>
<gene>
    <name evidence="1" type="ORF">EVAR_44127_1</name>
</gene>